<dbReference type="EMBL" id="JAKZFC010000002">
    <property type="protein sequence ID" value="MCH7321641.1"/>
    <property type="molecule type" value="Genomic_DNA"/>
</dbReference>
<dbReference type="PANTHER" id="PTHR11360">
    <property type="entry name" value="MONOCARBOXYLATE TRANSPORTER"/>
    <property type="match status" value="1"/>
</dbReference>
<feature type="transmembrane region" description="Helical" evidence="6">
    <location>
        <begin position="139"/>
        <end position="162"/>
    </location>
</feature>
<dbReference type="InterPro" id="IPR050327">
    <property type="entry name" value="Proton-linked_MCT"/>
</dbReference>
<dbReference type="Pfam" id="PF07690">
    <property type="entry name" value="MFS_1"/>
    <property type="match status" value="1"/>
</dbReference>
<evidence type="ECO:0000256" key="1">
    <source>
        <dbReference type="ARBA" id="ARBA00004651"/>
    </source>
</evidence>
<keyword evidence="9" id="KW-1185">Reference proteome</keyword>
<feature type="transmembrane region" description="Helical" evidence="6">
    <location>
        <begin position="289"/>
        <end position="309"/>
    </location>
</feature>
<keyword evidence="3 6" id="KW-0812">Transmembrane</keyword>
<evidence type="ECO:0000256" key="3">
    <source>
        <dbReference type="ARBA" id="ARBA00022692"/>
    </source>
</evidence>
<evidence type="ECO:0000256" key="2">
    <source>
        <dbReference type="ARBA" id="ARBA00022448"/>
    </source>
</evidence>
<feature type="transmembrane region" description="Helical" evidence="6">
    <location>
        <begin position="229"/>
        <end position="251"/>
    </location>
</feature>
<keyword evidence="2" id="KW-0813">Transport</keyword>
<dbReference type="CDD" id="cd17355">
    <property type="entry name" value="MFS_YcxA_like"/>
    <property type="match status" value="1"/>
</dbReference>
<sequence length="430" mass="46764">MEKGRNIFYGWWILVSGFLIMTFLYAPIANLVSIFIKPVTEDLGIGRAEFTMYFTVCAISGMIIAPIAGVLMKKMNIKIYMTLFTLLGAGAYIGFSFATKLSHFFIFAVPMGMALVGAGLIPVSVLITNWFNVKRGLSLGIALSGTGFGSMILNPLVTWIITAYGWRTAYLFIAILIFVIILPLVLFVIKLTPADKGLLPLGEGNISKSIAMKGLQGVTQKEAFRSVSFWSLCLAIVVGGIVVNSMMLNLVPYLTDIGSTAQRAAMLLSLAAMMIIVAKLLVGRLYDKLGLIQTLAIIVASDIICFLFLMKGNLLIPGILFAVFSALGSTAVTVTPAYLTGVLFGEKDYSSKYGTISLFISLGAALAPIVAGLIYNINHSYELLIKMLIVFAVIEFTLFFIAIKFKPKYNVESDVSENEVLNLSNTQKTF</sequence>
<comment type="caution">
    <text evidence="8">The sequence shown here is derived from an EMBL/GenBank/DDBJ whole genome shotgun (WGS) entry which is preliminary data.</text>
</comment>
<feature type="transmembrane region" description="Helical" evidence="6">
    <location>
        <begin position="50"/>
        <end position="72"/>
    </location>
</feature>
<dbReference type="InterPro" id="IPR011701">
    <property type="entry name" value="MFS"/>
</dbReference>
<evidence type="ECO:0000256" key="5">
    <source>
        <dbReference type="ARBA" id="ARBA00023136"/>
    </source>
</evidence>
<keyword evidence="4 6" id="KW-1133">Transmembrane helix</keyword>
<feature type="transmembrane region" description="Helical" evidence="6">
    <location>
        <begin position="79"/>
        <end position="98"/>
    </location>
</feature>
<evidence type="ECO:0000259" key="7">
    <source>
        <dbReference type="PROSITE" id="PS50850"/>
    </source>
</evidence>
<reference evidence="8 9" key="1">
    <citation type="submission" date="2022-03" db="EMBL/GenBank/DDBJ databases">
        <authorList>
            <person name="Jo J.-H."/>
            <person name="Im W.-T."/>
        </authorList>
    </citation>
    <scope>NUCLEOTIDE SEQUENCE [LARGE SCALE GENOMIC DNA]</scope>
    <source>
        <strain evidence="8 9">MA9</strain>
    </source>
</reference>
<feature type="transmembrane region" description="Helical" evidence="6">
    <location>
        <begin position="383"/>
        <end position="403"/>
    </location>
</feature>
<feature type="domain" description="Major facilitator superfamily (MFS) profile" evidence="7">
    <location>
        <begin position="14"/>
        <end position="410"/>
    </location>
</feature>
<dbReference type="SUPFAM" id="SSF103473">
    <property type="entry name" value="MFS general substrate transporter"/>
    <property type="match status" value="1"/>
</dbReference>
<evidence type="ECO:0000256" key="4">
    <source>
        <dbReference type="ARBA" id="ARBA00022989"/>
    </source>
</evidence>
<dbReference type="Proteomes" id="UP001316087">
    <property type="component" value="Unassembled WGS sequence"/>
</dbReference>
<feature type="transmembrane region" description="Helical" evidence="6">
    <location>
        <begin position="7"/>
        <end position="30"/>
    </location>
</feature>
<evidence type="ECO:0000313" key="8">
    <source>
        <dbReference type="EMBL" id="MCH7321641.1"/>
    </source>
</evidence>
<dbReference type="PANTHER" id="PTHR11360:SF290">
    <property type="entry name" value="MONOCARBOXYLATE MFS PERMEASE"/>
    <property type="match status" value="1"/>
</dbReference>
<feature type="transmembrane region" description="Helical" evidence="6">
    <location>
        <begin position="356"/>
        <end position="377"/>
    </location>
</feature>
<comment type="subcellular location">
    <subcellularLocation>
        <location evidence="1">Cell membrane</location>
        <topology evidence="1">Multi-pass membrane protein</topology>
    </subcellularLocation>
</comment>
<feature type="transmembrane region" description="Helical" evidence="6">
    <location>
        <begin position="263"/>
        <end position="282"/>
    </location>
</feature>
<dbReference type="RefSeq" id="WP_241368703.1">
    <property type="nucleotide sequence ID" value="NZ_JAKZFC010000002.1"/>
</dbReference>
<name>A0ABS9UBB9_9BACL</name>
<evidence type="ECO:0000313" key="9">
    <source>
        <dbReference type="Proteomes" id="UP001316087"/>
    </source>
</evidence>
<organism evidence="8 9">
    <name type="scientific">Solibacillus palustris</name>
    <dbReference type="NCBI Taxonomy" id="2908203"/>
    <lineage>
        <taxon>Bacteria</taxon>
        <taxon>Bacillati</taxon>
        <taxon>Bacillota</taxon>
        <taxon>Bacilli</taxon>
        <taxon>Bacillales</taxon>
        <taxon>Caryophanaceae</taxon>
        <taxon>Solibacillus</taxon>
    </lineage>
</organism>
<accession>A0ABS9UBB9</accession>
<feature type="transmembrane region" description="Helical" evidence="6">
    <location>
        <begin position="168"/>
        <end position="189"/>
    </location>
</feature>
<dbReference type="PROSITE" id="PS50850">
    <property type="entry name" value="MFS"/>
    <property type="match status" value="1"/>
</dbReference>
<gene>
    <name evidence="8" type="ORF">LZ480_07010</name>
</gene>
<feature type="transmembrane region" description="Helical" evidence="6">
    <location>
        <begin position="315"/>
        <end position="344"/>
    </location>
</feature>
<dbReference type="InterPro" id="IPR020846">
    <property type="entry name" value="MFS_dom"/>
</dbReference>
<evidence type="ECO:0000256" key="6">
    <source>
        <dbReference type="SAM" id="Phobius"/>
    </source>
</evidence>
<dbReference type="Gene3D" id="1.20.1250.20">
    <property type="entry name" value="MFS general substrate transporter like domains"/>
    <property type="match status" value="2"/>
</dbReference>
<keyword evidence="5 6" id="KW-0472">Membrane</keyword>
<protein>
    <submittedName>
        <fullName evidence="8">MFS transporter</fullName>
    </submittedName>
</protein>
<proteinExistence type="predicted"/>
<dbReference type="InterPro" id="IPR036259">
    <property type="entry name" value="MFS_trans_sf"/>
</dbReference>
<feature type="transmembrane region" description="Helical" evidence="6">
    <location>
        <begin position="104"/>
        <end position="127"/>
    </location>
</feature>